<evidence type="ECO:0000313" key="2">
    <source>
        <dbReference type="EMBL" id="PIO43990.1"/>
    </source>
</evidence>
<dbReference type="EMBL" id="MZMT01000035">
    <property type="protein sequence ID" value="PIO43990.1"/>
    <property type="molecule type" value="Genomic_DNA"/>
</dbReference>
<evidence type="ECO:0000313" key="3">
    <source>
        <dbReference type="Proteomes" id="UP000232163"/>
    </source>
</evidence>
<keyword evidence="1" id="KW-0472">Membrane</keyword>
<keyword evidence="1" id="KW-0812">Transmembrane</keyword>
<dbReference type="OrthoDB" id="5825388at2"/>
<reference evidence="3" key="1">
    <citation type="journal article" date="2017" name="Int J Environ Stud">
        <title>Does the Miocene-Pliocene relict legume Oxytropis triphylla form nitrogen-fixing nodules with a combination of bacterial strains?</title>
        <authorList>
            <person name="Safronova V."/>
            <person name="Belimov A."/>
            <person name="Sazanova A."/>
            <person name="Kuznetsova I."/>
            <person name="Popova J."/>
            <person name="Andronov E."/>
            <person name="Verkhozina A."/>
            <person name="Tikhonovich I."/>
        </authorList>
    </citation>
    <scope>NUCLEOTIDE SEQUENCE [LARGE SCALE GENOMIC DNA]</scope>
    <source>
        <strain evidence="3">Tri-38</strain>
    </source>
</reference>
<organism evidence="2 3">
    <name type="scientific">Phyllobacterium zundukense</name>
    <dbReference type="NCBI Taxonomy" id="1867719"/>
    <lineage>
        <taxon>Bacteria</taxon>
        <taxon>Pseudomonadati</taxon>
        <taxon>Pseudomonadota</taxon>
        <taxon>Alphaproteobacteria</taxon>
        <taxon>Hyphomicrobiales</taxon>
        <taxon>Phyllobacteriaceae</taxon>
        <taxon>Phyllobacterium</taxon>
    </lineage>
</organism>
<accession>A0A2N9VWX2</accession>
<proteinExistence type="predicted"/>
<evidence type="ECO:0000256" key="1">
    <source>
        <dbReference type="SAM" id="Phobius"/>
    </source>
</evidence>
<feature type="transmembrane region" description="Helical" evidence="1">
    <location>
        <begin position="38"/>
        <end position="66"/>
    </location>
</feature>
<comment type="caution">
    <text evidence="2">The sequence shown here is derived from an EMBL/GenBank/DDBJ whole genome shotgun (WGS) entry which is preliminary data.</text>
</comment>
<evidence type="ECO:0008006" key="4">
    <source>
        <dbReference type="Google" id="ProtNLM"/>
    </source>
</evidence>
<keyword evidence="1" id="KW-1133">Transmembrane helix</keyword>
<keyword evidence="3" id="KW-1185">Reference proteome</keyword>
<dbReference type="Gene3D" id="3.10.310.50">
    <property type="match status" value="1"/>
</dbReference>
<dbReference type="RefSeq" id="WP_099997552.1">
    <property type="nucleotide sequence ID" value="NZ_CP017940.1"/>
</dbReference>
<protein>
    <recommendedName>
        <fullName evidence="4">TPM domain-containing protein</fullName>
    </recommendedName>
</protein>
<dbReference type="Proteomes" id="UP000232163">
    <property type="component" value="Unassembled WGS sequence"/>
</dbReference>
<sequence length="210" mass="23333">MRLMNEADHASIAEAIRDAESRTSGEIYAVLARRSDSYFYVAGFTVACGILLAAVFVAVAAHWYWYTIPLPVFGLAILAAFLTAVLLLWLAPGITLWLVPKRILYRRAHLNAIQQFLARNVHLTTQRTGILLFVSLAERYAEVVADAGINAKVHQDEWNNIVAILTDHASRDDLTAGFLQAIEKAGLLLEEHFPVGPDDINELDDHLVEL</sequence>
<feature type="transmembrane region" description="Helical" evidence="1">
    <location>
        <begin position="72"/>
        <end position="99"/>
    </location>
</feature>
<name>A0A2N9VWX2_9HYPH</name>
<gene>
    <name evidence="2" type="ORF">B5P45_15590</name>
</gene>
<dbReference type="KEGG" id="pht:BLM14_00120"/>
<dbReference type="AlphaFoldDB" id="A0A2N9VWX2"/>